<evidence type="ECO:0000313" key="2">
    <source>
        <dbReference type="EMBL" id="MBK9717079.1"/>
    </source>
</evidence>
<sequence length="229" mass="25865">MIVDVIIPALNEEKSISYVLDDIPAGLVRHIYVCDNGSSDRTAEVARLHGAIVLQELEKGYGAACLKAIHFIHSQPKEAFPDIIVFIDADYSDFPEEIPILIQPILDHQVDLVIGSRVLGKAESGSLTFVQRFGNALSTHLIRWIYGYQFTDLGPFRAIRFDTLIQMNMQDRNYGWTVEMQIRAAKMKVRSTEVPVDYKIRIGRSKVSGTIQGSVLAGYKILYTIFKMW</sequence>
<dbReference type="SUPFAM" id="SSF53448">
    <property type="entry name" value="Nucleotide-diphospho-sugar transferases"/>
    <property type="match status" value="1"/>
</dbReference>
<dbReference type="InterPro" id="IPR001173">
    <property type="entry name" value="Glyco_trans_2-like"/>
</dbReference>
<dbReference type="CDD" id="cd04179">
    <property type="entry name" value="DPM_DPG-synthase_like"/>
    <property type="match status" value="1"/>
</dbReference>
<accession>A0A9D7S989</accession>
<dbReference type="PANTHER" id="PTHR48090:SF7">
    <property type="entry name" value="RFBJ PROTEIN"/>
    <property type="match status" value="1"/>
</dbReference>
<dbReference type="Gene3D" id="3.90.550.10">
    <property type="entry name" value="Spore Coat Polysaccharide Biosynthesis Protein SpsA, Chain A"/>
    <property type="match status" value="1"/>
</dbReference>
<comment type="caution">
    <text evidence="2">The sequence shown here is derived from an EMBL/GenBank/DDBJ whole genome shotgun (WGS) entry which is preliminary data.</text>
</comment>
<name>A0A9D7S989_9BACT</name>
<evidence type="ECO:0000259" key="1">
    <source>
        <dbReference type="Pfam" id="PF00535"/>
    </source>
</evidence>
<organism evidence="2 3">
    <name type="scientific">Candidatus Defluviibacterium haderslevense</name>
    <dbReference type="NCBI Taxonomy" id="2981993"/>
    <lineage>
        <taxon>Bacteria</taxon>
        <taxon>Pseudomonadati</taxon>
        <taxon>Bacteroidota</taxon>
        <taxon>Saprospiria</taxon>
        <taxon>Saprospirales</taxon>
        <taxon>Saprospiraceae</taxon>
        <taxon>Candidatus Defluviibacterium</taxon>
    </lineage>
</organism>
<reference evidence="2 3" key="1">
    <citation type="submission" date="2020-10" db="EMBL/GenBank/DDBJ databases">
        <title>Connecting structure to function with the recovery of over 1000 high-quality activated sludge metagenome-assembled genomes encoding full-length rRNA genes using long-read sequencing.</title>
        <authorList>
            <person name="Singleton C.M."/>
            <person name="Petriglieri F."/>
            <person name="Kristensen J.M."/>
            <person name="Kirkegaard R.H."/>
            <person name="Michaelsen T.Y."/>
            <person name="Andersen M.H."/>
            <person name="Karst S.M."/>
            <person name="Dueholm M.S."/>
            <person name="Nielsen P.H."/>
            <person name="Albertsen M."/>
        </authorList>
    </citation>
    <scope>NUCLEOTIDE SEQUENCE [LARGE SCALE GENOMIC DNA]</scope>
    <source>
        <strain evidence="2">Ribe_18-Q3-R11-54_BAT3C.373</strain>
    </source>
</reference>
<dbReference type="Pfam" id="PF00535">
    <property type="entry name" value="Glycos_transf_2"/>
    <property type="match status" value="1"/>
</dbReference>
<proteinExistence type="predicted"/>
<protein>
    <submittedName>
        <fullName evidence="2">Glycosyltransferase family 2 protein</fullName>
    </submittedName>
</protein>
<dbReference type="EMBL" id="JADKFW010000004">
    <property type="protein sequence ID" value="MBK9717079.1"/>
    <property type="molecule type" value="Genomic_DNA"/>
</dbReference>
<dbReference type="InterPro" id="IPR029044">
    <property type="entry name" value="Nucleotide-diphossugar_trans"/>
</dbReference>
<dbReference type="AlphaFoldDB" id="A0A9D7S989"/>
<feature type="domain" description="Glycosyltransferase 2-like" evidence="1">
    <location>
        <begin position="5"/>
        <end position="162"/>
    </location>
</feature>
<gene>
    <name evidence="2" type="ORF">IPO85_06125</name>
</gene>
<dbReference type="Proteomes" id="UP000808349">
    <property type="component" value="Unassembled WGS sequence"/>
</dbReference>
<evidence type="ECO:0000313" key="3">
    <source>
        <dbReference type="Proteomes" id="UP000808349"/>
    </source>
</evidence>
<dbReference type="InterPro" id="IPR050256">
    <property type="entry name" value="Glycosyltransferase_2"/>
</dbReference>
<dbReference type="PANTHER" id="PTHR48090">
    <property type="entry name" value="UNDECAPRENYL-PHOSPHATE 4-DEOXY-4-FORMAMIDO-L-ARABINOSE TRANSFERASE-RELATED"/>
    <property type="match status" value="1"/>
</dbReference>